<evidence type="ECO:0000313" key="2">
    <source>
        <dbReference type="EnsemblMetazoa" id="XP_016662963.1"/>
    </source>
</evidence>
<accession>A0A8R2D6I6</accession>
<dbReference type="GO" id="GO:0003676">
    <property type="term" value="F:nucleic acid binding"/>
    <property type="evidence" value="ECO:0007669"/>
    <property type="project" value="InterPro"/>
</dbReference>
<sequence length="219" mass="24695">MFVPVSGPFGQHVQCVSKRGYKLAFHSPRSPHFGGLWEASIKSIKTHLYRVLGESHLTYEELNTILIKIEAVLNSRPLTPLSSDPRDATPLTPAHFLIGEPTCSIPEPDLSSLPDNRLKIWLRVTRLTQYLWKRWNAEYLSQLQTRKKWLSNKGPNLSVGTLVLIKEDNIPPLSWSLGRVVRAQAGADGVVRVATVWSRGKEIKRSVRKLCPLPFEGNI</sequence>
<dbReference type="InterPro" id="IPR012337">
    <property type="entry name" value="RNaseH-like_sf"/>
</dbReference>
<dbReference type="Pfam" id="PF18701">
    <property type="entry name" value="DUF5641"/>
    <property type="match status" value="1"/>
</dbReference>
<proteinExistence type="predicted"/>
<organism evidence="2 3">
    <name type="scientific">Acyrthosiphon pisum</name>
    <name type="common">Pea aphid</name>
    <dbReference type="NCBI Taxonomy" id="7029"/>
    <lineage>
        <taxon>Eukaryota</taxon>
        <taxon>Metazoa</taxon>
        <taxon>Ecdysozoa</taxon>
        <taxon>Arthropoda</taxon>
        <taxon>Hexapoda</taxon>
        <taxon>Insecta</taxon>
        <taxon>Pterygota</taxon>
        <taxon>Neoptera</taxon>
        <taxon>Paraneoptera</taxon>
        <taxon>Hemiptera</taxon>
        <taxon>Sternorrhyncha</taxon>
        <taxon>Aphidomorpha</taxon>
        <taxon>Aphidoidea</taxon>
        <taxon>Aphididae</taxon>
        <taxon>Macrosiphini</taxon>
        <taxon>Acyrthosiphon</taxon>
    </lineage>
</organism>
<dbReference type="PANTHER" id="PTHR47331:SF1">
    <property type="entry name" value="GAG-LIKE PROTEIN"/>
    <property type="match status" value="1"/>
</dbReference>
<reference evidence="2" key="2">
    <citation type="submission" date="2022-06" db="UniProtKB">
        <authorList>
            <consortium name="EnsemblMetazoa"/>
        </authorList>
    </citation>
    <scope>IDENTIFICATION</scope>
</reference>
<feature type="domain" description="DUF5641" evidence="1">
    <location>
        <begin position="121"/>
        <end position="213"/>
    </location>
</feature>
<dbReference type="KEGG" id="api:103310387"/>
<dbReference type="OrthoDB" id="5986643at2759"/>
<dbReference type="RefSeq" id="XP_016662963.1">
    <property type="nucleotide sequence ID" value="XM_016807474.2"/>
</dbReference>
<dbReference type="EnsemblMetazoa" id="XM_016807474.2">
    <property type="protein sequence ID" value="XP_016662963.1"/>
    <property type="gene ID" value="LOC103310387"/>
</dbReference>
<dbReference type="GeneID" id="103310387"/>
<protein>
    <recommendedName>
        <fullName evidence="1">DUF5641 domain-containing protein</fullName>
    </recommendedName>
</protein>
<dbReference type="InterPro" id="IPR036397">
    <property type="entry name" value="RNaseH_sf"/>
</dbReference>
<dbReference type="Proteomes" id="UP000007819">
    <property type="component" value="Chromosome A1"/>
</dbReference>
<keyword evidence="3" id="KW-1185">Reference proteome</keyword>
<evidence type="ECO:0000313" key="3">
    <source>
        <dbReference type="Proteomes" id="UP000007819"/>
    </source>
</evidence>
<dbReference type="PANTHER" id="PTHR47331">
    <property type="entry name" value="PHD-TYPE DOMAIN-CONTAINING PROTEIN"/>
    <property type="match status" value="1"/>
</dbReference>
<evidence type="ECO:0000259" key="1">
    <source>
        <dbReference type="Pfam" id="PF18701"/>
    </source>
</evidence>
<dbReference type="AlphaFoldDB" id="A0A8R2D6I6"/>
<reference evidence="3" key="1">
    <citation type="submission" date="2010-06" db="EMBL/GenBank/DDBJ databases">
        <authorList>
            <person name="Jiang H."/>
            <person name="Abraham K."/>
            <person name="Ali S."/>
            <person name="Alsbrooks S.L."/>
            <person name="Anim B.N."/>
            <person name="Anosike U.S."/>
            <person name="Attaway T."/>
            <person name="Bandaranaike D.P."/>
            <person name="Battles P.K."/>
            <person name="Bell S.N."/>
            <person name="Bell A.V."/>
            <person name="Beltran B."/>
            <person name="Bickham C."/>
            <person name="Bustamante Y."/>
            <person name="Caleb T."/>
            <person name="Canada A."/>
            <person name="Cardenas V."/>
            <person name="Carter K."/>
            <person name="Chacko J."/>
            <person name="Chandrabose M.N."/>
            <person name="Chavez D."/>
            <person name="Chavez A."/>
            <person name="Chen L."/>
            <person name="Chu H.-S."/>
            <person name="Claassen K.J."/>
            <person name="Cockrell R."/>
            <person name="Collins M."/>
            <person name="Cooper J.A."/>
            <person name="Cree A."/>
            <person name="Curry S.M."/>
            <person name="Da Y."/>
            <person name="Dao M.D."/>
            <person name="Das B."/>
            <person name="Davila M.-L."/>
            <person name="Davy-Carroll L."/>
            <person name="Denson S."/>
            <person name="Dinh H."/>
            <person name="Ebong V.E."/>
            <person name="Edwards J.R."/>
            <person name="Egan A."/>
            <person name="El-Daye J."/>
            <person name="Escobedo L."/>
            <person name="Fernandez S."/>
            <person name="Fernando P.R."/>
            <person name="Flagg N."/>
            <person name="Forbes L.D."/>
            <person name="Fowler R.G."/>
            <person name="Fu Q."/>
            <person name="Gabisi R.A."/>
            <person name="Ganer J."/>
            <person name="Garbino Pronczuk A."/>
            <person name="Garcia R.M."/>
            <person name="Garner T."/>
            <person name="Garrett T.E."/>
            <person name="Gonzalez D.A."/>
            <person name="Hamid H."/>
            <person name="Hawkins E.S."/>
            <person name="Hirani K."/>
            <person name="Hogues M.E."/>
            <person name="Hollins B."/>
            <person name="Hsiao C.-H."/>
            <person name="Jabil R."/>
            <person name="James M.L."/>
            <person name="Jhangiani S.N."/>
            <person name="Johnson B."/>
            <person name="Johnson Q."/>
            <person name="Joshi V."/>
            <person name="Kalu J.B."/>
            <person name="Kam C."/>
            <person name="Kashfia A."/>
            <person name="Keebler J."/>
            <person name="Kisamo H."/>
            <person name="Kovar C.L."/>
            <person name="Lago L.A."/>
            <person name="Lai C.-Y."/>
            <person name="Laidlaw J."/>
            <person name="Lara F."/>
            <person name="Le T.-K."/>
            <person name="Lee S.L."/>
            <person name="Legall F.H."/>
            <person name="Lemon S.J."/>
            <person name="Lewis L.R."/>
            <person name="Li B."/>
            <person name="Liu Y."/>
            <person name="Liu Y.-S."/>
            <person name="Lopez J."/>
            <person name="Lozado R.J."/>
            <person name="Lu J."/>
            <person name="Madu R.C."/>
            <person name="Maheshwari M."/>
            <person name="Maheshwari R."/>
            <person name="Malloy K."/>
            <person name="Martinez E."/>
            <person name="Mathew T."/>
            <person name="Mercado I.C."/>
            <person name="Mercado C."/>
            <person name="Meyer B."/>
            <person name="Montgomery K."/>
            <person name="Morgan M.B."/>
            <person name="Munidasa M."/>
            <person name="Nazareth L.V."/>
            <person name="Nelson J."/>
            <person name="Ng B.M."/>
            <person name="Nguyen N.B."/>
            <person name="Nguyen P.Q."/>
            <person name="Nguyen T."/>
            <person name="Obregon M."/>
            <person name="Okwuonu G.O."/>
            <person name="Onwere C.G."/>
            <person name="Orozco G."/>
            <person name="Parra A."/>
            <person name="Patel S."/>
            <person name="Patil S."/>
            <person name="Perez A."/>
            <person name="Perez Y."/>
            <person name="Pham C."/>
            <person name="Primus E.L."/>
            <person name="Pu L.-L."/>
            <person name="Puazo M."/>
            <person name="Qin X."/>
            <person name="Quiroz J.B."/>
            <person name="Reese J."/>
            <person name="Richards S."/>
            <person name="Rives C.M."/>
            <person name="Robberts R."/>
            <person name="Ruiz S.J."/>
            <person name="Ruiz M.J."/>
            <person name="Santibanez J."/>
            <person name="Schneider B.W."/>
            <person name="Sisson I."/>
            <person name="Smith M."/>
            <person name="Sodergren E."/>
            <person name="Song X.-Z."/>
            <person name="Song B.B."/>
            <person name="Summersgill H."/>
            <person name="Thelus R."/>
            <person name="Thornton R.D."/>
            <person name="Trejos Z.Y."/>
            <person name="Usmani K."/>
            <person name="Vattathil S."/>
            <person name="Villasana D."/>
            <person name="Walker D.L."/>
            <person name="Wang S."/>
            <person name="Wang K."/>
            <person name="White C.S."/>
            <person name="Williams A.C."/>
            <person name="Williamson J."/>
            <person name="Wilson K."/>
            <person name="Woghiren I.O."/>
            <person name="Woodworth J.R."/>
            <person name="Worley K.C."/>
            <person name="Wright R.A."/>
            <person name="Wu W."/>
            <person name="Young L."/>
            <person name="Zhang L."/>
            <person name="Zhang J."/>
            <person name="Zhu Y."/>
            <person name="Muzny D.M."/>
            <person name="Weinstock G."/>
            <person name="Gibbs R.A."/>
        </authorList>
    </citation>
    <scope>NUCLEOTIDE SEQUENCE [LARGE SCALE GENOMIC DNA]</scope>
    <source>
        <strain evidence="3">LSR1</strain>
    </source>
</reference>
<dbReference type="InterPro" id="IPR040676">
    <property type="entry name" value="DUF5641"/>
</dbReference>
<dbReference type="SUPFAM" id="SSF53098">
    <property type="entry name" value="Ribonuclease H-like"/>
    <property type="match status" value="1"/>
</dbReference>
<dbReference type="Gene3D" id="3.30.420.10">
    <property type="entry name" value="Ribonuclease H-like superfamily/Ribonuclease H"/>
    <property type="match status" value="1"/>
</dbReference>
<name>A0A8R2D6I6_ACYPI</name>